<dbReference type="PANTHER" id="PTHR45631:SF206">
    <property type="entry name" value="PROTEIN KINASE DOMAIN-CONTAINING PROTEIN"/>
    <property type="match status" value="1"/>
</dbReference>
<accession>A0A5J5BF49</accession>
<evidence type="ECO:0000256" key="1">
    <source>
        <dbReference type="ARBA" id="ARBA00004167"/>
    </source>
</evidence>
<keyword evidence="4" id="KW-1185">Reference proteome</keyword>
<dbReference type="GO" id="GO:0016020">
    <property type="term" value="C:membrane"/>
    <property type="evidence" value="ECO:0007669"/>
    <property type="project" value="UniProtKB-SubCell"/>
</dbReference>
<dbReference type="InterPro" id="IPR024788">
    <property type="entry name" value="Malectin-like_Carb-bd_dom"/>
</dbReference>
<dbReference type="Proteomes" id="UP000325577">
    <property type="component" value="Linkage Group LG13"/>
</dbReference>
<evidence type="ECO:0000259" key="2">
    <source>
        <dbReference type="Pfam" id="PF12819"/>
    </source>
</evidence>
<dbReference type="AlphaFoldDB" id="A0A5J5BF49"/>
<feature type="domain" description="Malectin-like" evidence="2">
    <location>
        <begin position="7"/>
        <end position="153"/>
    </location>
</feature>
<dbReference type="PANTHER" id="PTHR45631">
    <property type="entry name" value="OS07G0107800 PROTEIN-RELATED"/>
    <property type="match status" value="1"/>
</dbReference>
<evidence type="ECO:0000313" key="3">
    <source>
        <dbReference type="EMBL" id="KAA8540317.1"/>
    </source>
</evidence>
<evidence type="ECO:0000313" key="4">
    <source>
        <dbReference type="Proteomes" id="UP000325577"/>
    </source>
</evidence>
<comment type="subcellular location">
    <subcellularLocation>
        <location evidence="1">Membrane</location>
        <topology evidence="1">Single-pass membrane protein</topology>
    </subcellularLocation>
</comment>
<protein>
    <recommendedName>
        <fullName evidence="2">Malectin-like domain-containing protein</fullName>
    </recommendedName>
</protein>
<dbReference type="EMBL" id="CM018036">
    <property type="protein sequence ID" value="KAA8540317.1"/>
    <property type="molecule type" value="Genomic_DNA"/>
</dbReference>
<proteinExistence type="predicted"/>
<dbReference type="OrthoDB" id="1746734at2759"/>
<dbReference type="Pfam" id="PF12819">
    <property type="entry name" value="Malectin_like"/>
    <property type="match status" value="1"/>
</dbReference>
<gene>
    <name evidence="3" type="ORF">F0562_024764</name>
</gene>
<reference evidence="3 4" key="1">
    <citation type="submission" date="2019-09" db="EMBL/GenBank/DDBJ databases">
        <title>A chromosome-level genome assembly of the Chinese tupelo Nyssa sinensis.</title>
        <authorList>
            <person name="Yang X."/>
            <person name="Kang M."/>
            <person name="Yang Y."/>
            <person name="Xiong H."/>
            <person name="Wang M."/>
            <person name="Zhang Z."/>
            <person name="Wang Z."/>
            <person name="Wu H."/>
            <person name="Ma T."/>
            <person name="Liu J."/>
            <person name="Xi Z."/>
        </authorList>
    </citation>
    <scope>NUCLEOTIDE SEQUENCE [LARGE SCALE GENOMIC DNA]</scope>
    <source>
        <strain evidence="3">J267</strain>
        <tissue evidence="3">Leaf</tissue>
    </source>
</reference>
<dbReference type="Gene3D" id="2.60.120.430">
    <property type="entry name" value="Galactose-binding lectin"/>
    <property type="match status" value="1"/>
</dbReference>
<name>A0A5J5BF49_9ASTE</name>
<organism evidence="3 4">
    <name type="scientific">Nyssa sinensis</name>
    <dbReference type="NCBI Taxonomy" id="561372"/>
    <lineage>
        <taxon>Eukaryota</taxon>
        <taxon>Viridiplantae</taxon>
        <taxon>Streptophyta</taxon>
        <taxon>Embryophyta</taxon>
        <taxon>Tracheophyta</taxon>
        <taxon>Spermatophyta</taxon>
        <taxon>Magnoliopsida</taxon>
        <taxon>eudicotyledons</taxon>
        <taxon>Gunneridae</taxon>
        <taxon>Pentapetalae</taxon>
        <taxon>asterids</taxon>
        <taxon>Cornales</taxon>
        <taxon>Nyssaceae</taxon>
        <taxon>Nyssa</taxon>
    </lineage>
</organism>
<sequence>MLPFTSRLRYKDDVYDRISKPVSWIYWVPINASCTSDLLSANDYKTPPTVMRTAVIPANGDRFLEFYWLPNDPSQQFYVYLHFAEVQDLRSDQLRKFDIFLNGDHWIKSLVPTKSPITVESRYSVSGEELTFLINMTSDSTFPPILNAAEIYMIKHFQQSPTNQDDVIAIKDNQSVYTVERNWQGDPCVPKEYLWDGLVCSDEGYNSPSIISL</sequence>